<evidence type="ECO:0000256" key="4">
    <source>
        <dbReference type="ARBA" id="ARBA00022692"/>
    </source>
</evidence>
<dbReference type="EC" id="2.8.2.-" evidence="9"/>
<dbReference type="PANTHER" id="PTHR12137">
    <property type="entry name" value="CARBOHYDRATE SULFOTRANSFERASE"/>
    <property type="match status" value="1"/>
</dbReference>
<keyword evidence="4" id="KW-0812">Transmembrane</keyword>
<keyword evidence="9" id="KW-0735">Signal-anchor</keyword>
<name>A0A9J6HC97_HAELO</name>
<dbReference type="PANTHER" id="PTHR12137:SF54">
    <property type="entry name" value="CARBOHYDRATE SULFOTRANSFERASE"/>
    <property type="match status" value="1"/>
</dbReference>
<dbReference type="AlphaFoldDB" id="A0A9J6HC97"/>
<keyword evidence="11" id="KW-1185">Reference proteome</keyword>
<dbReference type="GO" id="GO:0016051">
    <property type="term" value="P:carbohydrate biosynthetic process"/>
    <property type="evidence" value="ECO:0007669"/>
    <property type="project" value="InterPro"/>
</dbReference>
<gene>
    <name evidence="10" type="ORF">HPB48_026610</name>
</gene>
<organism evidence="10 11">
    <name type="scientific">Haemaphysalis longicornis</name>
    <name type="common">Bush tick</name>
    <dbReference type="NCBI Taxonomy" id="44386"/>
    <lineage>
        <taxon>Eukaryota</taxon>
        <taxon>Metazoa</taxon>
        <taxon>Ecdysozoa</taxon>
        <taxon>Arthropoda</taxon>
        <taxon>Chelicerata</taxon>
        <taxon>Arachnida</taxon>
        <taxon>Acari</taxon>
        <taxon>Parasitiformes</taxon>
        <taxon>Ixodida</taxon>
        <taxon>Ixodoidea</taxon>
        <taxon>Ixodidae</taxon>
        <taxon>Haemaphysalinae</taxon>
        <taxon>Haemaphysalis</taxon>
    </lineage>
</organism>
<keyword evidence="7" id="KW-0472">Membrane</keyword>
<dbReference type="Proteomes" id="UP000821853">
    <property type="component" value="Unassembled WGS sequence"/>
</dbReference>
<keyword evidence="3 9" id="KW-0808">Transferase</keyword>
<comment type="caution">
    <text evidence="10">The sequence shown here is derived from an EMBL/GenBank/DDBJ whole genome shotgun (WGS) entry which is preliminary data.</text>
</comment>
<dbReference type="OrthoDB" id="2019940at2759"/>
<dbReference type="InterPro" id="IPR018011">
    <property type="entry name" value="Carb_sulfotrans_8-10"/>
</dbReference>
<dbReference type="EMBL" id="JABSTR010002748">
    <property type="protein sequence ID" value="KAH9384601.1"/>
    <property type="molecule type" value="Genomic_DNA"/>
</dbReference>
<evidence type="ECO:0000256" key="5">
    <source>
        <dbReference type="ARBA" id="ARBA00022989"/>
    </source>
</evidence>
<dbReference type="InterPro" id="IPR005331">
    <property type="entry name" value="Sulfotransferase"/>
</dbReference>
<evidence type="ECO:0000256" key="2">
    <source>
        <dbReference type="ARBA" id="ARBA00006339"/>
    </source>
</evidence>
<evidence type="ECO:0000256" key="8">
    <source>
        <dbReference type="ARBA" id="ARBA00023180"/>
    </source>
</evidence>
<evidence type="ECO:0000256" key="9">
    <source>
        <dbReference type="RuleBase" id="RU364020"/>
    </source>
</evidence>
<evidence type="ECO:0000256" key="7">
    <source>
        <dbReference type="ARBA" id="ARBA00023136"/>
    </source>
</evidence>
<keyword evidence="6 9" id="KW-0333">Golgi apparatus</keyword>
<evidence type="ECO:0000256" key="1">
    <source>
        <dbReference type="ARBA" id="ARBA00004323"/>
    </source>
</evidence>
<reference evidence="10 11" key="1">
    <citation type="journal article" date="2020" name="Cell">
        <title>Large-Scale Comparative Analyses of Tick Genomes Elucidate Their Genetic Diversity and Vector Capacities.</title>
        <authorList>
            <consortium name="Tick Genome and Microbiome Consortium (TIGMIC)"/>
            <person name="Jia N."/>
            <person name="Wang J."/>
            <person name="Shi W."/>
            <person name="Du L."/>
            <person name="Sun Y."/>
            <person name="Zhan W."/>
            <person name="Jiang J.F."/>
            <person name="Wang Q."/>
            <person name="Zhang B."/>
            <person name="Ji P."/>
            <person name="Bell-Sakyi L."/>
            <person name="Cui X.M."/>
            <person name="Yuan T.T."/>
            <person name="Jiang B.G."/>
            <person name="Yang W.F."/>
            <person name="Lam T.T."/>
            <person name="Chang Q.C."/>
            <person name="Ding S.J."/>
            <person name="Wang X.J."/>
            <person name="Zhu J.G."/>
            <person name="Ruan X.D."/>
            <person name="Zhao L."/>
            <person name="Wei J.T."/>
            <person name="Ye R.Z."/>
            <person name="Que T.C."/>
            <person name="Du C.H."/>
            <person name="Zhou Y.H."/>
            <person name="Cheng J.X."/>
            <person name="Dai P.F."/>
            <person name="Guo W.B."/>
            <person name="Han X.H."/>
            <person name="Huang E.J."/>
            <person name="Li L.F."/>
            <person name="Wei W."/>
            <person name="Gao Y.C."/>
            <person name="Liu J.Z."/>
            <person name="Shao H.Z."/>
            <person name="Wang X."/>
            <person name="Wang C.C."/>
            <person name="Yang T.C."/>
            <person name="Huo Q.B."/>
            <person name="Li W."/>
            <person name="Chen H.Y."/>
            <person name="Chen S.E."/>
            <person name="Zhou L.G."/>
            <person name="Ni X.B."/>
            <person name="Tian J.H."/>
            <person name="Sheng Y."/>
            <person name="Liu T."/>
            <person name="Pan Y.S."/>
            <person name="Xia L.Y."/>
            <person name="Li J."/>
            <person name="Zhao F."/>
            <person name="Cao W.C."/>
        </authorList>
    </citation>
    <scope>NUCLEOTIDE SEQUENCE [LARGE SCALE GENOMIC DNA]</scope>
    <source>
        <strain evidence="10">HaeL-2018</strain>
    </source>
</reference>
<sequence>MSSTAVPITASRCCVTSFLNYWTPAWVVLLTLEGIAYVRQLIKVSPSFLNGHNDQGDAVKNTSTGEVDNLGSRLALSESMCKKYGPISCEGPSDPSTSIHSLYCGHRDSTFYFVHSRRFGYCPIPKAATSSLKTILLEAEGIKDPGHNADQIFRTFHRQFPLEHPSADLATRLGSDYTKLIVVRHPFDRLVSAYVDKICTSHPVINAAKKI</sequence>
<proteinExistence type="inferred from homology"/>
<evidence type="ECO:0000313" key="11">
    <source>
        <dbReference type="Proteomes" id="UP000821853"/>
    </source>
</evidence>
<evidence type="ECO:0000256" key="6">
    <source>
        <dbReference type="ARBA" id="ARBA00023034"/>
    </source>
</evidence>
<comment type="similarity">
    <text evidence="2 9">Belongs to the sulfotransferase 2 family.</text>
</comment>
<comment type="subcellular location">
    <subcellularLocation>
        <location evidence="1 9">Golgi apparatus membrane</location>
        <topology evidence="1 9">Single-pass type II membrane protein</topology>
    </subcellularLocation>
</comment>
<dbReference type="Pfam" id="PF03567">
    <property type="entry name" value="Sulfotransfer_2"/>
    <property type="match status" value="1"/>
</dbReference>
<keyword evidence="8 9" id="KW-0325">Glycoprotein</keyword>
<keyword evidence="5" id="KW-1133">Transmembrane helix</keyword>
<dbReference type="GO" id="GO:0008146">
    <property type="term" value="F:sulfotransferase activity"/>
    <property type="evidence" value="ECO:0007669"/>
    <property type="project" value="InterPro"/>
</dbReference>
<dbReference type="GO" id="GO:0000139">
    <property type="term" value="C:Golgi membrane"/>
    <property type="evidence" value="ECO:0007669"/>
    <property type="project" value="UniProtKB-SubCell"/>
</dbReference>
<evidence type="ECO:0000256" key="3">
    <source>
        <dbReference type="ARBA" id="ARBA00022679"/>
    </source>
</evidence>
<protein>
    <recommendedName>
        <fullName evidence="9">Carbohydrate sulfotransferase</fullName>
        <ecNumber evidence="9">2.8.2.-</ecNumber>
    </recommendedName>
</protein>
<accession>A0A9J6HC97</accession>
<dbReference type="VEuPathDB" id="VectorBase:HLOH_051219"/>
<keyword evidence="9" id="KW-0119">Carbohydrate metabolism</keyword>
<evidence type="ECO:0000313" key="10">
    <source>
        <dbReference type="EMBL" id="KAH9384601.1"/>
    </source>
</evidence>